<dbReference type="Proteomes" id="UP000758155">
    <property type="component" value="Unassembled WGS sequence"/>
</dbReference>
<gene>
    <name evidence="1" type="ORF">E8E12_009217</name>
</gene>
<evidence type="ECO:0000313" key="2">
    <source>
        <dbReference type="Proteomes" id="UP000758155"/>
    </source>
</evidence>
<name>A0A9P4WRC5_9PLEO</name>
<reference evidence="1" key="1">
    <citation type="submission" date="2019-04" db="EMBL/GenBank/DDBJ databases">
        <title>Sequencing of skin fungus with MAO and IRED activity.</title>
        <authorList>
            <person name="Marsaioli A.J."/>
            <person name="Bonatto J.M.C."/>
            <person name="Reis Junior O."/>
        </authorList>
    </citation>
    <scope>NUCLEOTIDE SEQUENCE</scope>
    <source>
        <strain evidence="1">28M1</strain>
    </source>
</reference>
<comment type="caution">
    <text evidence="1">The sequence shown here is derived from an EMBL/GenBank/DDBJ whole genome shotgun (WGS) entry which is preliminary data.</text>
</comment>
<accession>A0A9P4WRC5</accession>
<sequence length="330" mass="38042">MSQIIAQASTVTGHLIAPLPTINNVQVSNLQVQNQVGPWTSVRKTQTNLRGTESSASGKDIVKISPLFHPFFRLPHELQDEILYHAIGYTGKIDIHGHRAVHVKNASLSLSPPVTISKLFRISKRINEHMVPHIFRTTNFHFGMTGFTNFLWQIGPTNRSHLQNLTLRFGKASLLHCVRWLAPDPLWELFEPPVATNPPGLTYFWRCQLQDLMKELTFLSLTIDIRDVPPADVPMLVRILKSAIGSIQHIRVIDDLGTKKEPHVCNQALHRRFPDFQEPTWRELGLKYHADHKHLRWHMRHKWAHTGRDEVDVRPVLNEWMDHNRAFFDA</sequence>
<evidence type="ECO:0000313" key="1">
    <source>
        <dbReference type="EMBL" id="KAF3040351.1"/>
    </source>
</evidence>
<dbReference type="EMBL" id="SWKV01000026">
    <property type="protein sequence ID" value="KAF3040351.1"/>
    <property type="molecule type" value="Genomic_DNA"/>
</dbReference>
<keyword evidence="2" id="KW-1185">Reference proteome</keyword>
<organism evidence="1 2">
    <name type="scientific">Didymella heteroderae</name>
    <dbReference type="NCBI Taxonomy" id="1769908"/>
    <lineage>
        <taxon>Eukaryota</taxon>
        <taxon>Fungi</taxon>
        <taxon>Dikarya</taxon>
        <taxon>Ascomycota</taxon>
        <taxon>Pezizomycotina</taxon>
        <taxon>Dothideomycetes</taxon>
        <taxon>Pleosporomycetidae</taxon>
        <taxon>Pleosporales</taxon>
        <taxon>Pleosporineae</taxon>
        <taxon>Didymellaceae</taxon>
        <taxon>Didymella</taxon>
    </lineage>
</organism>
<protein>
    <submittedName>
        <fullName evidence="1">Uncharacterized protein</fullName>
    </submittedName>
</protein>
<dbReference type="OrthoDB" id="3796222at2759"/>
<dbReference type="AlphaFoldDB" id="A0A9P4WRC5"/>
<proteinExistence type="predicted"/>